<dbReference type="AlphaFoldDB" id="A0AAV4XC71"/>
<sequence length="162" mass="19072">MTINHAFPGLSNRTTRKSGHLVVQMRLAKDERIKKKRFPWCSLATWFAACKKTIRFMKSQSQIFHRSFRIKNFPLFAKKLLSKKKKKKKKSSREEVDKKKNHHRRDYLHLMIPPNLTCQTVVGALVSTYPLFQLVLDGLDLSFVPDDFYHPTRNLAFHSFPL</sequence>
<comment type="caution">
    <text evidence="1">The sequence shown here is derived from an EMBL/GenBank/DDBJ whole genome shotgun (WGS) entry which is preliminary data.</text>
</comment>
<dbReference type="Proteomes" id="UP001054945">
    <property type="component" value="Unassembled WGS sequence"/>
</dbReference>
<evidence type="ECO:0000313" key="2">
    <source>
        <dbReference type="Proteomes" id="UP001054945"/>
    </source>
</evidence>
<name>A0AAV4XC71_CAEEX</name>
<evidence type="ECO:0000313" key="1">
    <source>
        <dbReference type="EMBL" id="GIY92033.1"/>
    </source>
</evidence>
<keyword evidence="2" id="KW-1185">Reference proteome</keyword>
<gene>
    <name evidence="1" type="ORF">CEXT_574381</name>
</gene>
<organism evidence="1 2">
    <name type="scientific">Caerostris extrusa</name>
    <name type="common">Bark spider</name>
    <name type="synonym">Caerostris bankana</name>
    <dbReference type="NCBI Taxonomy" id="172846"/>
    <lineage>
        <taxon>Eukaryota</taxon>
        <taxon>Metazoa</taxon>
        <taxon>Ecdysozoa</taxon>
        <taxon>Arthropoda</taxon>
        <taxon>Chelicerata</taxon>
        <taxon>Arachnida</taxon>
        <taxon>Araneae</taxon>
        <taxon>Araneomorphae</taxon>
        <taxon>Entelegynae</taxon>
        <taxon>Araneoidea</taxon>
        <taxon>Araneidae</taxon>
        <taxon>Caerostris</taxon>
    </lineage>
</organism>
<dbReference type="EMBL" id="BPLR01017487">
    <property type="protein sequence ID" value="GIY92033.1"/>
    <property type="molecule type" value="Genomic_DNA"/>
</dbReference>
<reference evidence="1 2" key="1">
    <citation type="submission" date="2021-06" db="EMBL/GenBank/DDBJ databases">
        <title>Caerostris extrusa draft genome.</title>
        <authorList>
            <person name="Kono N."/>
            <person name="Arakawa K."/>
        </authorList>
    </citation>
    <scope>NUCLEOTIDE SEQUENCE [LARGE SCALE GENOMIC DNA]</scope>
</reference>
<proteinExistence type="predicted"/>
<accession>A0AAV4XC71</accession>
<protein>
    <submittedName>
        <fullName evidence="1">Uncharacterized protein</fullName>
    </submittedName>
</protein>